<protein>
    <submittedName>
        <fullName evidence="1">Uncharacterized protein</fullName>
    </submittedName>
</protein>
<dbReference type="Proteomes" id="UP001177260">
    <property type="component" value="Unassembled WGS sequence"/>
</dbReference>
<organism evidence="1 2">
    <name type="scientific">Aspergillus melleus</name>
    <dbReference type="NCBI Taxonomy" id="138277"/>
    <lineage>
        <taxon>Eukaryota</taxon>
        <taxon>Fungi</taxon>
        <taxon>Dikarya</taxon>
        <taxon>Ascomycota</taxon>
        <taxon>Pezizomycotina</taxon>
        <taxon>Eurotiomycetes</taxon>
        <taxon>Eurotiomycetidae</taxon>
        <taxon>Eurotiales</taxon>
        <taxon>Aspergillaceae</taxon>
        <taxon>Aspergillus</taxon>
        <taxon>Aspergillus subgen. Circumdati</taxon>
    </lineage>
</organism>
<name>A0ACC3ARF8_9EURO</name>
<accession>A0ACC3ARF8</accession>
<evidence type="ECO:0000313" key="2">
    <source>
        <dbReference type="Proteomes" id="UP001177260"/>
    </source>
</evidence>
<evidence type="ECO:0000313" key="1">
    <source>
        <dbReference type="EMBL" id="KAK1140352.1"/>
    </source>
</evidence>
<sequence length="251" mass="27652">MVSTRHHPRDFPPPSSARSSSPPSSPSAGANGSGNGKQWMHTPSAAVTLWLLVSVPLVIWDAGYVLLRPHSMPGNKLHSPIWTPYALYGTIDYIYGWPAFNARNGFTAAQTVLNLLETIAYIYYLVTVYRHGTSAAAGGRASQRKTQKGLWWLLKEDKVLPGRTGANALLIAYSASVMTLGKTLLYWLNEFFSGFENIGHNDAVTLIFFWIIPNGLWIVFPAYNLHVLGEEIVSSLDALAPRQRPGRPKSS</sequence>
<dbReference type="EMBL" id="JAOPJF010000084">
    <property type="protein sequence ID" value="KAK1140352.1"/>
    <property type="molecule type" value="Genomic_DNA"/>
</dbReference>
<keyword evidence="2" id="KW-1185">Reference proteome</keyword>
<reference evidence="1 2" key="1">
    <citation type="journal article" date="2023" name="ACS Omega">
        <title>Identification of the Neoaspergillic Acid Biosynthesis Gene Cluster by Establishing an In Vitro CRISPR-Ribonucleoprotein Genetic System in Aspergillus melleus.</title>
        <authorList>
            <person name="Yuan B."/>
            <person name="Grau M.F."/>
            <person name="Murata R.M."/>
            <person name="Torok T."/>
            <person name="Venkateswaran K."/>
            <person name="Stajich J.E."/>
            <person name="Wang C.C.C."/>
        </authorList>
    </citation>
    <scope>NUCLEOTIDE SEQUENCE [LARGE SCALE GENOMIC DNA]</scope>
    <source>
        <strain evidence="1 2">IMV 1140</strain>
    </source>
</reference>
<comment type="caution">
    <text evidence="1">The sequence shown here is derived from an EMBL/GenBank/DDBJ whole genome shotgun (WGS) entry which is preliminary data.</text>
</comment>
<gene>
    <name evidence="1" type="ORF">N8T08_010408</name>
</gene>
<proteinExistence type="predicted"/>